<dbReference type="SUPFAM" id="SSF53649">
    <property type="entry name" value="Alkaline phosphatase-like"/>
    <property type="match status" value="1"/>
</dbReference>
<dbReference type="InterPro" id="IPR050738">
    <property type="entry name" value="Sulfatase"/>
</dbReference>
<evidence type="ECO:0000256" key="3">
    <source>
        <dbReference type="ARBA" id="ARBA00022801"/>
    </source>
</evidence>
<dbReference type="RefSeq" id="WP_115849765.1">
    <property type="nucleotide sequence ID" value="NZ_QTUC01000001.1"/>
</dbReference>
<evidence type="ECO:0000313" key="7">
    <source>
        <dbReference type="Proteomes" id="UP000256485"/>
    </source>
</evidence>
<evidence type="ECO:0000256" key="1">
    <source>
        <dbReference type="ARBA" id="ARBA00008779"/>
    </source>
</evidence>
<comment type="similarity">
    <text evidence="1">Belongs to the sulfatase family.</text>
</comment>
<sequence length="478" mass="52799">MTRRPNVVLIVSDDHGYADRGVLGIDTRVRTPALDRLAAEGITCTQAYVTAPICSPSRAGLIAGQYQQRWGAQWFDSSSFPDHLPSLAERFADLGYATGYLGKVHYGRERKGDRACPPHHGFAESFYGLAGQQMGRLHYLRHSRAAVEAYGPEASWRMAVQPMLDGDEEVELEGFLTEELGRRARDFVARHESEPFFLMLAFNAVHNFCFQLPDDELERRGLAKYDDWDPSVSSYVDWYDGAIFPNLPNGRDYYLAQLELMDAQIGLLLEELDRRGLADDTVVVYTTDNGGSTCNFGVNTPLRGTKYTLWEGGIRVPFLVRWTGGGIVGGRAYDGLTSTLDLYPTLLSAAGADPEAWAHCDGMDQLSALRAASNGAASTRGLGHRALHWDCGFQWAVREGDWKLHVAEAGQHAEALRRTEHTDIGVGVRLTNLADDIAESRDLAAEHPDVVERLTALHEAWRAEVGLTAATEARSARS</sequence>
<organism evidence="6 7">
    <name type="scientific">Thermasporomyces composti</name>
    <dbReference type="NCBI Taxonomy" id="696763"/>
    <lineage>
        <taxon>Bacteria</taxon>
        <taxon>Bacillati</taxon>
        <taxon>Actinomycetota</taxon>
        <taxon>Actinomycetes</taxon>
        <taxon>Propionibacteriales</taxon>
        <taxon>Nocardioidaceae</taxon>
        <taxon>Thermasporomyces</taxon>
    </lineage>
</organism>
<keyword evidence="4" id="KW-0106">Calcium</keyword>
<name>A0A3D9V3M4_THECX</name>
<dbReference type="AlphaFoldDB" id="A0A3D9V3M4"/>
<dbReference type="PROSITE" id="PS00523">
    <property type="entry name" value="SULFATASE_1"/>
    <property type="match status" value="1"/>
</dbReference>
<keyword evidence="2" id="KW-0479">Metal-binding</keyword>
<dbReference type="InterPro" id="IPR000917">
    <property type="entry name" value="Sulfatase_N"/>
</dbReference>
<dbReference type="PANTHER" id="PTHR42693">
    <property type="entry name" value="ARYLSULFATASE FAMILY MEMBER"/>
    <property type="match status" value="1"/>
</dbReference>
<keyword evidence="7" id="KW-1185">Reference proteome</keyword>
<evidence type="ECO:0000313" key="6">
    <source>
        <dbReference type="EMBL" id="REF36079.1"/>
    </source>
</evidence>
<dbReference type="Gene3D" id="3.40.720.10">
    <property type="entry name" value="Alkaline Phosphatase, subunit A"/>
    <property type="match status" value="1"/>
</dbReference>
<dbReference type="PANTHER" id="PTHR42693:SF53">
    <property type="entry name" value="ENDO-4-O-SULFATASE"/>
    <property type="match status" value="1"/>
</dbReference>
<dbReference type="GO" id="GO:0004065">
    <property type="term" value="F:arylsulfatase activity"/>
    <property type="evidence" value="ECO:0007669"/>
    <property type="project" value="TreeGrafter"/>
</dbReference>
<evidence type="ECO:0000256" key="2">
    <source>
        <dbReference type="ARBA" id="ARBA00022723"/>
    </source>
</evidence>
<comment type="caution">
    <text evidence="6">The sequence shown here is derived from an EMBL/GenBank/DDBJ whole genome shotgun (WGS) entry which is preliminary data.</text>
</comment>
<dbReference type="EMBL" id="QTUC01000001">
    <property type="protein sequence ID" value="REF36079.1"/>
    <property type="molecule type" value="Genomic_DNA"/>
</dbReference>
<proteinExistence type="inferred from homology"/>
<dbReference type="InterPro" id="IPR017850">
    <property type="entry name" value="Alkaline_phosphatase_core_sf"/>
</dbReference>
<gene>
    <name evidence="6" type="ORF">DFJ64_1477</name>
</gene>
<protein>
    <submittedName>
        <fullName evidence="6">Arylsulfatase A-like enzyme</fullName>
    </submittedName>
</protein>
<dbReference type="InterPro" id="IPR024607">
    <property type="entry name" value="Sulfatase_CS"/>
</dbReference>
<evidence type="ECO:0000259" key="5">
    <source>
        <dbReference type="Pfam" id="PF00884"/>
    </source>
</evidence>
<keyword evidence="3" id="KW-0378">Hydrolase</keyword>
<dbReference type="Pfam" id="PF00884">
    <property type="entry name" value="Sulfatase"/>
    <property type="match status" value="1"/>
</dbReference>
<evidence type="ECO:0000256" key="4">
    <source>
        <dbReference type="ARBA" id="ARBA00022837"/>
    </source>
</evidence>
<dbReference type="GO" id="GO:0046872">
    <property type="term" value="F:metal ion binding"/>
    <property type="evidence" value="ECO:0007669"/>
    <property type="project" value="UniProtKB-KW"/>
</dbReference>
<dbReference type="Gene3D" id="3.30.1120.10">
    <property type="match status" value="1"/>
</dbReference>
<dbReference type="Proteomes" id="UP000256485">
    <property type="component" value="Unassembled WGS sequence"/>
</dbReference>
<accession>A0A3D9V3M4</accession>
<dbReference type="OrthoDB" id="9777306at2"/>
<feature type="domain" description="Sulfatase N-terminal" evidence="5">
    <location>
        <begin position="5"/>
        <end position="352"/>
    </location>
</feature>
<reference evidence="6 7" key="1">
    <citation type="submission" date="2018-08" db="EMBL/GenBank/DDBJ databases">
        <title>Sequencing the genomes of 1000 actinobacteria strains.</title>
        <authorList>
            <person name="Klenk H.-P."/>
        </authorList>
    </citation>
    <scope>NUCLEOTIDE SEQUENCE [LARGE SCALE GENOMIC DNA]</scope>
    <source>
        <strain evidence="6 7">DSM 22891</strain>
    </source>
</reference>